<dbReference type="InterPro" id="IPR001126">
    <property type="entry name" value="UmuC"/>
</dbReference>
<dbReference type="GO" id="GO:0006261">
    <property type="term" value="P:DNA-templated DNA replication"/>
    <property type="evidence" value="ECO:0007669"/>
    <property type="project" value="UniProtKB-UniRule"/>
</dbReference>
<evidence type="ECO:0000313" key="14">
    <source>
        <dbReference type="Proteomes" id="UP000176951"/>
    </source>
</evidence>
<dbReference type="InterPro" id="IPR017961">
    <property type="entry name" value="DNA_pol_Y-fam_little_finger"/>
</dbReference>
<keyword evidence="9 11" id="KW-0234">DNA repair</keyword>
<dbReference type="Pfam" id="PF11799">
    <property type="entry name" value="IMS_C"/>
    <property type="match status" value="1"/>
</dbReference>
<comment type="subcellular location">
    <subcellularLocation>
        <location evidence="11">Cytoplasm</location>
    </subcellularLocation>
</comment>
<comment type="function">
    <text evidence="11">Poorly processive, error-prone DNA polymerase involved in untargeted mutagenesis. Copies undamaged DNA at stalled replication forks, which arise in vivo from mismatched or misaligned primer ends. These misaligned primers can be extended by PolIV. Exhibits no 3'-5' exonuclease (proofreading) activity. May be involved in translesional synthesis, in conjunction with the beta clamp from PolIII.</text>
</comment>
<dbReference type="Pfam" id="PF11798">
    <property type="entry name" value="IMS_HHH"/>
    <property type="match status" value="1"/>
</dbReference>
<dbReference type="InterPro" id="IPR043128">
    <property type="entry name" value="Rev_trsase/Diguanyl_cyclase"/>
</dbReference>
<feature type="site" description="Substrate discrimination" evidence="11">
    <location>
        <position position="13"/>
    </location>
</feature>
<keyword evidence="11" id="KW-0238">DNA-binding</keyword>
<keyword evidence="4 11" id="KW-0235">DNA replication</keyword>
<dbReference type="PROSITE" id="PS50173">
    <property type="entry name" value="UMUC"/>
    <property type="match status" value="1"/>
</dbReference>
<dbReference type="GO" id="GO:0000287">
    <property type="term" value="F:magnesium ion binding"/>
    <property type="evidence" value="ECO:0007669"/>
    <property type="project" value="UniProtKB-UniRule"/>
</dbReference>
<dbReference type="PANTHER" id="PTHR11076:SF33">
    <property type="entry name" value="DNA POLYMERASE KAPPA"/>
    <property type="match status" value="1"/>
</dbReference>
<dbReference type="SUPFAM" id="SSF100879">
    <property type="entry name" value="Lesion bypass DNA polymerase (Y-family), little finger domain"/>
    <property type="match status" value="1"/>
</dbReference>
<gene>
    <name evidence="11" type="primary">dinB</name>
    <name evidence="13" type="ORF">A3A97_04525</name>
</gene>
<dbReference type="Gene3D" id="3.30.70.270">
    <property type="match status" value="1"/>
</dbReference>
<dbReference type="Gene3D" id="1.10.150.20">
    <property type="entry name" value="5' to 3' exonuclease, C-terminal subdomain"/>
    <property type="match status" value="1"/>
</dbReference>
<evidence type="ECO:0000256" key="3">
    <source>
        <dbReference type="ARBA" id="ARBA00022695"/>
    </source>
</evidence>
<evidence type="ECO:0000256" key="10">
    <source>
        <dbReference type="ARBA" id="ARBA00049244"/>
    </source>
</evidence>
<dbReference type="FunFam" id="3.30.1490.100:FF:000004">
    <property type="entry name" value="DNA polymerase IV"/>
    <property type="match status" value="1"/>
</dbReference>
<comment type="similarity">
    <text evidence="1 11">Belongs to the DNA polymerase type-Y family.</text>
</comment>
<evidence type="ECO:0000256" key="5">
    <source>
        <dbReference type="ARBA" id="ARBA00022723"/>
    </source>
</evidence>
<keyword evidence="8 11" id="KW-0239">DNA-directed DNA polymerase</keyword>
<feature type="domain" description="UmuC" evidence="12">
    <location>
        <begin position="4"/>
        <end position="213"/>
    </location>
</feature>
<keyword evidence="5 11" id="KW-0479">Metal-binding</keyword>
<keyword evidence="6 11" id="KW-0227">DNA damage</keyword>
<dbReference type="Proteomes" id="UP000176951">
    <property type="component" value="Unassembled WGS sequence"/>
</dbReference>
<comment type="subunit">
    <text evidence="11">Monomer.</text>
</comment>
<evidence type="ECO:0000256" key="2">
    <source>
        <dbReference type="ARBA" id="ARBA00022679"/>
    </source>
</evidence>
<evidence type="ECO:0000256" key="9">
    <source>
        <dbReference type="ARBA" id="ARBA00023204"/>
    </source>
</evidence>
<dbReference type="InterPro" id="IPR022880">
    <property type="entry name" value="DNApol_IV"/>
</dbReference>
<dbReference type="Pfam" id="PF00817">
    <property type="entry name" value="IMS"/>
    <property type="match status" value="1"/>
</dbReference>
<dbReference type="InterPro" id="IPR043502">
    <property type="entry name" value="DNA/RNA_pol_sf"/>
</dbReference>
<dbReference type="HAMAP" id="MF_01113">
    <property type="entry name" value="DNApol_IV"/>
    <property type="match status" value="1"/>
</dbReference>
<keyword evidence="7 11" id="KW-0460">Magnesium</keyword>
<evidence type="ECO:0000256" key="6">
    <source>
        <dbReference type="ARBA" id="ARBA00022763"/>
    </source>
</evidence>
<proteinExistence type="inferred from homology"/>
<sequence length="391" mass="44110">MRIIAHLDLDAFFAAVEERDKPRLKGRPIVIGADPEDGKGRGVVSTANYAARKYGIHSAMPISHAWRLAKDAERQGQMPTIFLQGNHERYSEVSERVMKIIRSRVVCSDALRHKSGRSEPRLYVGVEQASVDEAYFDLTYTGDFIKAEYVCRKIKEDIRKKEKITASIGLASNKLIAKIASDMQKPDGLTIVTSDQAEKFLAPLPIRKIPGIGPKTGEFLKNRGIETISDVKQYSLEELQDILGKPRRLQSGSRPQKASGWGEDIYYKARGIDNSPIVEEHEAKSIGQQETFRNDTLDAGLMFDVLKEMSVKIEKELKHSGFGAFRTVTISVRFSDFETKSRSHTLKEPSDGSDKIYTEAMKLFMPFFDKRENPQNKAIRLIGVRVEKLTK</sequence>
<dbReference type="AlphaFoldDB" id="A0A1G2PUZ8"/>
<evidence type="ECO:0000256" key="4">
    <source>
        <dbReference type="ARBA" id="ARBA00022705"/>
    </source>
</evidence>
<protein>
    <recommendedName>
        <fullName evidence="11">DNA polymerase IV</fullName>
        <shortName evidence="11">Pol IV</shortName>
        <ecNumber evidence="11">2.7.7.7</ecNumber>
    </recommendedName>
</protein>
<dbReference type="SUPFAM" id="SSF56672">
    <property type="entry name" value="DNA/RNA polymerases"/>
    <property type="match status" value="1"/>
</dbReference>
<dbReference type="EC" id="2.7.7.7" evidence="11"/>
<reference evidence="13 14" key="1">
    <citation type="journal article" date="2016" name="Nat. Commun.">
        <title>Thousands of microbial genomes shed light on interconnected biogeochemical processes in an aquifer system.</title>
        <authorList>
            <person name="Anantharaman K."/>
            <person name="Brown C.T."/>
            <person name="Hug L.A."/>
            <person name="Sharon I."/>
            <person name="Castelle C.J."/>
            <person name="Probst A.J."/>
            <person name="Thomas B.C."/>
            <person name="Singh A."/>
            <person name="Wilkins M.J."/>
            <person name="Karaoz U."/>
            <person name="Brodie E.L."/>
            <person name="Williams K.H."/>
            <person name="Hubbard S.S."/>
            <person name="Banfield J.F."/>
        </authorList>
    </citation>
    <scope>NUCLEOTIDE SEQUENCE [LARGE SCALE GENOMIC DNA]</scope>
</reference>
<evidence type="ECO:0000259" key="12">
    <source>
        <dbReference type="PROSITE" id="PS50173"/>
    </source>
</evidence>
<keyword evidence="2 11" id="KW-0808">Transferase</keyword>
<dbReference type="GO" id="GO:0003684">
    <property type="term" value="F:damaged DNA binding"/>
    <property type="evidence" value="ECO:0007669"/>
    <property type="project" value="InterPro"/>
</dbReference>
<feature type="binding site" evidence="11">
    <location>
        <position position="8"/>
    </location>
    <ligand>
        <name>Mg(2+)</name>
        <dbReference type="ChEBI" id="CHEBI:18420"/>
    </ligand>
</feature>
<dbReference type="PANTHER" id="PTHR11076">
    <property type="entry name" value="DNA REPAIR POLYMERASE UMUC / TRANSFERASE FAMILY MEMBER"/>
    <property type="match status" value="1"/>
</dbReference>
<dbReference type="CDD" id="cd03586">
    <property type="entry name" value="PolY_Pol_IV_kappa"/>
    <property type="match status" value="1"/>
</dbReference>
<comment type="caution">
    <text evidence="13">The sequence shown here is derived from an EMBL/GenBank/DDBJ whole genome shotgun (WGS) entry which is preliminary data.</text>
</comment>
<evidence type="ECO:0000256" key="7">
    <source>
        <dbReference type="ARBA" id="ARBA00022842"/>
    </source>
</evidence>
<dbReference type="EMBL" id="MHSW01000012">
    <property type="protein sequence ID" value="OHA52147.1"/>
    <property type="molecule type" value="Genomic_DNA"/>
</dbReference>
<evidence type="ECO:0000256" key="8">
    <source>
        <dbReference type="ARBA" id="ARBA00022932"/>
    </source>
</evidence>
<dbReference type="Gene3D" id="3.30.1490.100">
    <property type="entry name" value="DNA polymerase, Y-family, little finger domain"/>
    <property type="match status" value="1"/>
</dbReference>
<keyword evidence="11" id="KW-0515">Mutator protein</keyword>
<dbReference type="InterPro" id="IPR024728">
    <property type="entry name" value="PolY_HhH_motif"/>
</dbReference>
<accession>A0A1G2PUZ8</accession>
<dbReference type="Gene3D" id="3.40.1170.60">
    <property type="match status" value="1"/>
</dbReference>
<dbReference type="GO" id="GO:0003887">
    <property type="term" value="F:DNA-directed DNA polymerase activity"/>
    <property type="evidence" value="ECO:0007669"/>
    <property type="project" value="UniProtKB-UniRule"/>
</dbReference>
<evidence type="ECO:0000313" key="13">
    <source>
        <dbReference type="EMBL" id="OHA52147.1"/>
    </source>
</evidence>
<evidence type="ECO:0000256" key="1">
    <source>
        <dbReference type="ARBA" id="ARBA00010945"/>
    </source>
</evidence>
<feature type="active site" evidence="11">
    <location>
        <position position="133"/>
    </location>
</feature>
<keyword evidence="3 11" id="KW-0548">Nucleotidyltransferase</keyword>
<dbReference type="InterPro" id="IPR036775">
    <property type="entry name" value="DNA_pol_Y-fam_lit_finger_sf"/>
</dbReference>
<keyword evidence="11" id="KW-0963">Cytoplasm</keyword>
<organism evidence="13 14">
    <name type="scientific">Candidatus Terrybacteria bacterium RIFCSPLOWO2_01_FULL_40_23</name>
    <dbReference type="NCBI Taxonomy" id="1802366"/>
    <lineage>
        <taxon>Bacteria</taxon>
        <taxon>Candidatus Terryibacteriota</taxon>
    </lineage>
</organism>
<comment type="catalytic activity">
    <reaction evidence="10 11">
        <text>DNA(n) + a 2'-deoxyribonucleoside 5'-triphosphate = DNA(n+1) + diphosphate</text>
        <dbReference type="Rhea" id="RHEA:22508"/>
        <dbReference type="Rhea" id="RHEA-COMP:17339"/>
        <dbReference type="Rhea" id="RHEA-COMP:17340"/>
        <dbReference type="ChEBI" id="CHEBI:33019"/>
        <dbReference type="ChEBI" id="CHEBI:61560"/>
        <dbReference type="ChEBI" id="CHEBI:173112"/>
        <dbReference type="EC" id="2.7.7.7"/>
    </reaction>
</comment>
<feature type="binding site" evidence="11">
    <location>
        <position position="132"/>
    </location>
    <ligand>
        <name>Mg(2+)</name>
        <dbReference type="ChEBI" id="CHEBI:18420"/>
    </ligand>
</feature>
<evidence type="ECO:0000256" key="11">
    <source>
        <dbReference type="HAMAP-Rule" id="MF_01113"/>
    </source>
</evidence>
<name>A0A1G2PUZ8_9BACT</name>
<comment type="cofactor">
    <cofactor evidence="11">
        <name>Mg(2+)</name>
        <dbReference type="ChEBI" id="CHEBI:18420"/>
    </cofactor>
    <text evidence="11">Binds 2 magnesium ions per subunit.</text>
</comment>
<dbReference type="InterPro" id="IPR050116">
    <property type="entry name" value="DNA_polymerase-Y"/>
</dbReference>
<dbReference type="GO" id="GO:0006281">
    <property type="term" value="P:DNA repair"/>
    <property type="evidence" value="ECO:0007669"/>
    <property type="project" value="UniProtKB-UniRule"/>
</dbReference>
<dbReference type="GO" id="GO:0042276">
    <property type="term" value="P:error-prone translesion synthesis"/>
    <property type="evidence" value="ECO:0007669"/>
    <property type="project" value="TreeGrafter"/>
</dbReference>
<dbReference type="GO" id="GO:0005737">
    <property type="term" value="C:cytoplasm"/>
    <property type="evidence" value="ECO:0007669"/>
    <property type="project" value="UniProtKB-SubCell"/>
</dbReference>